<accession>A0A6I4J4K7</accession>
<protein>
    <submittedName>
        <fullName evidence="2">Uncharacterized protein</fullName>
    </submittedName>
</protein>
<feature type="transmembrane region" description="Helical" evidence="1">
    <location>
        <begin position="6"/>
        <end position="25"/>
    </location>
</feature>
<keyword evidence="1" id="KW-0812">Transmembrane</keyword>
<evidence type="ECO:0000313" key="3">
    <source>
        <dbReference type="Proteomes" id="UP000441389"/>
    </source>
</evidence>
<name>A0A6I4J4K7_9SPHN</name>
<dbReference type="AlphaFoldDB" id="A0A6I4J4K7"/>
<keyword evidence="1" id="KW-1133">Transmembrane helix</keyword>
<keyword evidence="1" id="KW-0472">Membrane</keyword>
<reference evidence="2 3" key="1">
    <citation type="submission" date="2019-12" db="EMBL/GenBank/DDBJ databases">
        <authorList>
            <person name="Huq M.A."/>
        </authorList>
    </citation>
    <scope>NUCLEOTIDE SEQUENCE [LARGE SCALE GENOMIC DNA]</scope>
    <source>
        <strain evidence="2 3">MAH-20</strain>
    </source>
</reference>
<organism evidence="2 3">
    <name type="scientific">Sphingomonas horti</name>
    <dbReference type="NCBI Taxonomy" id="2682842"/>
    <lineage>
        <taxon>Bacteria</taxon>
        <taxon>Pseudomonadati</taxon>
        <taxon>Pseudomonadota</taxon>
        <taxon>Alphaproteobacteria</taxon>
        <taxon>Sphingomonadales</taxon>
        <taxon>Sphingomonadaceae</taxon>
        <taxon>Sphingomonas</taxon>
    </lineage>
</organism>
<sequence length="47" mass="5340">MEESVLLVLALVAGGAVALGGAIYYETGWKTRRRRRIEREHARSKLR</sequence>
<dbReference type="EMBL" id="WQMS01000016">
    <property type="protein sequence ID" value="MVO79124.1"/>
    <property type="molecule type" value="Genomic_DNA"/>
</dbReference>
<comment type="caution">
    <text evidence="2">The sequence shown here is derived from an EMBL/GenBank/DDBJ whole genome shotgun (WGS) entry which is preliminary data.</text>
</comment>
<evidence type="ECO:0000256" key="1">
    <source>
        <dbReference type="SAM" id="Phobius"/>
    </source>
</evidence>
<dbReference type="Proteomes" id="UP000441389">
    <property type="component" value="Unassembled WGS sequence"/>
</dbReference>
<evidence type="ECO:0000313" key="2">
    <source>
        <dbReference type="EMBL" id="MVO79124.1"/>
    </source>
</evidence>
<proteinExistence type="predicted"/>
<dbReference type="RefSeq" id="WP_157028048.1">
    <property type="nucleotide sequence ID" value="NZ_WQMS01000016.1"/>
</dbReference>
<keyword evidence="3" id="KW-1185">Reference proteome</keyword>
<gene>
    <name evidence="2" type="ORF">GON01_14415</name>
</gene>